<evidence type="ECO:0000313" key="4">
    <source>
        <dbReference type="Proteomes" id="UP000325577"/>
    </source>
</evidence>
<feature type="domain" description="Chromo" evidence="2">
    <location>
        <begin position="554"/>
        <end position="618"/>
    </location>
</feature>
<evidence type="ECO:0000256" key="1">
    <source>
        <dbReference type="SAM" id="MobiDB-lite"/>
    </source>
</evidence>
<dbReference type="GO" id="GO:0003676">
    <property type="term" value="F:nucleic acid binding"/>
    <property type="evidence" value="ECO:0007669"/>
    <property type="project" value="InterPro"/>
</dbReference>
<reference evidence="3 4" key="1">
    <citation type="submission" date="2019-09" db="EMBL/GenBank/DDBJ databases">
        <title>A chromosome-level genome assembly of the Chinese tupelo Nyssa sinensis.</title>
        <authorList>
            <person name="Yang X."/>
            <person name="Kang M."/>
            <person name="Yang Y."/>
            <person name="Xiong H."/>
            <person name="Wang M."/>
            <person name="Zhang Z."/>
            <person name="Wang Z."/>
            <person name="Wu H."/>
            <person name="Ma T."/>
            <person name="Liu J."/>
            <person name="Xi Z."/>
        </authorList>
    </citation>
    <scope>NUCLEOTIDE SEQUENCE [LARGE SCALE GENOMIC DNA]</scope>
    <source>
        <strain evidence="3">J267</strain>
        <tissue evidence="3">Leaf</tissue>
    </source>
</reference>
<dbReference type="InterPro" id="IPR016197">
    <property type="entry name" value="Chromo-like_dom_sf"/>
</dbReference>
<accession>A0A5J5BZ55</accession>
<dbReference type="PROSITE" id="PS50013">
    <property type="entry name" value="CHROMO_2"/>
    <property type="match status" value="1"/>
</dbReference>
<dbReference type="SMART" id="SM00343">
    <property type="entry name" value="ZnF_C2HC"/>
    <property type="match status" value="1"/>
</dbReference>
<dbReference type="InterPro" id="IPR056924">
    <property type="entry name" value="SH3_Tf2-1"/>
</dbReference>
<dbReference type="GO" id="GO:0008270">
    <property type="term" value="F:zinc ion binding"/>
    <property type="evidence" value="ECO:0007669"/>
    <property type="project" value="InterPro"/>
</dbReference>
<dbReference type="InterPro" id="IPR001878">
    <property type="entry name" value="Znf_CCHC"/>
</dbReference>
<feature type="compositionally biased region" description="Acidic residues" evidence="1">
    <location>
        <begin position="104"/>
        <end position="121"/>
    </location>
</feature>
<feature type="region of interest" description="Disordered" evidence="1">
    <location>
        <begin position="329"/>
        <end position="373"/>
    </location>
</feature>
<dbReference type="PANTHER" id="PTHR35046">
    <property type="entry name" value="ZINC KNUCKLE (CCHC-TYPE) FAMILY PROTEIN"/>
    <property type="match status" value="1"/>
</dbReference>
<dbReference type="SUPFAM" id="SSF54160">
    <property type="entry name" value="Chromo domain-like"/>
    <property type="match status" value="1"/>
</dbReference>
<dbReference type="InterPro" id="IPR036875">
    <property type="entry name" value="Znf_CCHC_sf"/>
</dbReference>
<evidence type="ECO:0000313" key="3">
    <source>
        <dbReference type="EMBL" id="KAA8548248.1"/>
    </source>
</evidence>
<proteinExistence type="predicted"/>
<dbReference type="Gene3D" id="2.40.50.40">
    <property type="match status" value="1"/>
</dbReference>
<dbReference type="OrthoDB" id="1934635at2759"/>
<dbReference type="AlphaFoldDB" id="A0A5J5BZ55"/>
<dbReference type="PANTHER" id="PTHR35046:SF26">
    <property type="entry name" value="RNA-DIRECTED DNA POLYMERASE"/>
    <property type="match status" value="1"/>
</dbReference>
<feature type="region of interest" description="Disordered" evidence="1">
    <location>
        <begin position="93"/>
        <end position="125"/>
    </location>
</feature>
<gene>
    <name evidence="3" type="ORF">F0562_004491</name>
</gene>
<keyword evidence="4" id="KW-1185">Reference proteome</keyword>
<dbReference type="InterPro" id="IPR005162">
    <property type="entry name" value="Retrotrans_gag_dom"/>
</dbReference>
<dbReference type="InterPro" id="IPR000953">
    <property type="entry name" value="Chromo/chromo_shadow_dom"/>
</dbReference>
<dbReference type="Pfam" id="PF24626">
    <property type="entry name" value="SH3_Tf2-1"/>
    <property type="match status" value="1"/>
</dbReference>
<protein>
    <recommendedName>
        <fullName evidence="2">Chromo domain-containing protein</fullName>
    </recommendedName>
</protein>
<evidence type="ECO:0000259" key="2">
    <source>
        <dbReference type="PROSITE" id="PS50013"/>
    </source>
</evidence>
<dbReference type="EMBL" id="CM018032">
    <property type="protein sequence ID" value="KAA8548248.1"/>
    <property type="molecule type" value="Genomic_DNA"/>
</dbReference>
<dbReference type="SUPFAM" id="SSF57756">
    <property type="entry name" value="Retrovirus zinc finger-like domains"/>
    <property type="match status" value="1"/>
</dbReference>
<organism evidence="3 4">
    <name type="scientific">Nyssa sinensis</name>
    <dbReference type="NCBI Taxonomy" id="561372"/>
    <lineage>
        <taxon>Eukaryota</taxon>
        <taxon>Viridiplantae</taxon>
        <taxon>Streptophyta</taxon>
        <taxon>Embryophyta</taxon>
        <taxon>Tracheophyta</taxon>
        <taxon>Spermatophyta</taxon>
        <taxon>Magnoliopsida</taxon>
        <taxon>eudicotyledons</taxon>
        <taxon>Gunneridae</taxon>
        <taxon>Pentapetalae</taxon>
        <taxon>asterids</taxon>
        <taxon>Cornales</taxon>
        <taxon>Nyssaceae</taxon>
        <taxon>Nyssa</taxon>
    </lineage>
</organism>
<dbReference type="Pfam" id="PF03732">
    <property type="entry name" value="Retrotrans_gag"/>
    <property type="match status" value="1"/>
</dbReference>
<dbReference type="Proteomes" id="UP000325577">
    <property type="component" value="Linkage Group LG1"/>
</dbReference>
<dbReference type="Gene3D" id="4.10.60.10">
    <property type="entry name" value="Zinc finger, CCHC-type"/>
    <property type="match status" value="1"/>
</dbReference>
<name>A0A5J5BZ55_9ASTE</name>
<sequence length="631" mass="72235">MENYAMFFPCSSSSAPSSSYVSSNMASSHVYGNNLYSNNPNGFLGLKTEIHVPTSEVKDVPNSGSFVVSENEGKSDVMDERYVREEYGPFNRRGRGAVRGGGLDESDGDADEGWEEEENQEFEDHGPRIRRQRRNFHHGHAHHGAAYQPLDELTKRMKVDVPDFYGKLEPNAFEDWLTAIEDYFDWFAVSEDRKVRYVLMKLKGHARAWWGSVEEQLRHTRRPVVSNWEEMKERLKEKYLPIDYKQMMFEEMLQLRQGSLSVDQFTDRFHELTVRSKIVETEQQTLARYRTGLRSELRREMWTARLINVEEVYQLALRIEKQMGLSVGRKMMSTDSRPERVTTPSFQRPPVLKDQSRGVVSGDQKGKAKGTSEGPQCYKCKGFGHYAVVCPTRDKKLAFICEKELLVVDVVEDTNGEEIDGSNHSEEEHLGKKFVLDPLQISEFETKKEAVPVLTMRQFSRVMHENDMVLLVARAFSSREFYQALCTPAGPFRVTKKLGTNAYVIDLPSDFGISPVFNIEDLTEFKGDVDKFSAIPSSEVTPTLRVPENTAPRDEIAAILDHQFVTTRRGGYYKFLVQWKNRPNSESVWLQASEVQRLHPHLFAAYICQNLPESSSSGEPAIDANQEKDTP</sequence>